<name>A0A5D4MHG3_9BACI</name>
<dbReference type="SUPFAM" id="SSF52540">
    <property type="entry name" value="P-loop containing nucleoside triphosphate hydrolases"/>
    <property type="match status" value="1"/>
</dbReference>
<evidence type="ECO:0000259" key="13">
    <source>
        <dbReference type="PROSITE" id="PS50893"/>
    </source>
</evidence>
<dbReference type="InterPro" id="IPR015853">
    <property type="entry name" value="ABC_transpr_FbpC"/>
</dbReference>
<comment type="subunit">
    <text evidence="10">The complex is composed of two ATP-binding proteins (OpuCA), two transmembrane proteins (OpuCB and OpuCD) and a solute-binding protein (OpuCC).</text>
</comment>
<evidence type="ECO:0000256" key="1">
    <source>
        <dbReference type="ARBA" id="ARBA00022448"/>
    </source>
</evidence>
<keyword evidence="8" id="KW-0472">Membrane</keyword>
<dbReference type="GO" id="GO:0015408">
    <property type="term" value="F:ABC-type ferric iron transporter activity"/>
    <property type="evidence" value="ECO:0007669"/>
    <property type="project" value="InterPro"/>
</dbReference>
<comment type="caution">
    <text evidence="14">The sequence shown here is derived from an EMBL/GenBank/DDBJ whole genome shotgun (WGS) entry which is preliminary data.</text>
</comment>
<dbReference type="PANTHER" id="PTHR42781">
    <property type="entry name" value="SPERMIDINE/PUTRESCINE IMPORT ATP-BINDING PROTEIN POTA"/>
    <property type="match status" value="1"/>
</dbReference>
<dbReference type="InterPro" id="IPR050093">
    <property type="entry name" value="ABC_SmlMolc_Importer"/>
</dbReference>
<dbReference type="Gene3D" id="3.40.50.300">
    <property type="entry name" value="P-loop containing nucleotide triphosphate hydrolases"/>
    <property type="match status" value="1"/>
</dbReference>
<dbReference type="FunFam" id="3.40.50.300:FF:000425">
    <property type="entry name" value="Probable ABC transporter, ATP-binding subunit"/>
    <property type="match status" value="1"/>
</dbReference>
<evidence type="ECO:0000256" key="6">
    <source>
        <dbReference type="ARBA" id="ARBA00023004"/>
    </source>
</evidence>
<keyword evidence="2" id="KW-1003">Cell membrane</keyword>
<evidence type="ECO:0000256" key="9">
    <source>
        <dbReference type="ARBA" id="ARBA00052482"/>
    </source>
</evidence>
<dbReference type="PROSITE" id="PS00211">
    <property type="entry name" value="ABC_TRANSPORTER_1"/>
    <property type="match status" value="1"/>
</dbReference>
<evidence type="ECO:0000256" key="4">
    <source>
        <dbReference type="ARBA" id="ARBA00022741"/>
    </source>
</evidence>
<keyword evidence="3" id="KW-0410">Iron transport</keyword>
<keyword evidence="7" id="KW-0406">Ion transport</keyword>
<keyword evidence="4" id="KW-0547">Nucleotide-binding</keyword>
<proteinExistence type="predicted"/>
<dbReference type="RefSeq" id="WP_148952546.1">
    <property type="nucleotide sequence ID" value="NZ_VTEG01000001.1"/>
</dbReference>
<dbReference type="EMBL" id="VTEG01000001">
    <property type="protein sequence ID" value="TYS01173.1"/>
    <property type="molecule type" value="Genomic_DNA"/>
</dbReference>
<organism evidence="14 15">
    <name type="scientific">Rossellomorea vietnamensis</name>
    <dbReference type="NCBI Taxonomy" id="218284"/>
    <lineage>
        <taxon>Bacteria</taxon>
        <taxon>Bacillati</taxon>
        <taxon>Bacillota</taxon>
        <taxon>Bacilli</taxon>
        <taxon>Bacillales</taxon>
        <taxon>Bacillaceae</taxon>
        <taxon>Rossellomorea</taxon>
    </lineage>
</organism>
<dbReference type="InterPro" id="IPR003593">
    <property type="entry name" value="AAA+_ATPase"/>
</dbReference>
<evidence type="ECO:0000313" key="15">
    <source>
        <dbReference type="Proteomes" id="UP000325182"/>
    </source>
</evidence>
<evidence type="ECO:0000256" key="5">
    <source>
        <dbReference type="ARBA" id="ARBA00022840"/>
    </source>
</evidence>
<dbReference type="EC" id="7.6.2.9" evidence="11"/>
<dbReference type="GO" id="GO:0005524">
    <property type="term" value="F:ATP binding"/>
    <property type="evidence" value="ECO:0007669"/>
    <property type="project" value="UniProtKB-KW"/>
</dbReference>
<dbReference type="SMART" id="SM00382">
    <property type="entry name" value="AAA"/>
    <property type="match status" value="1"/>
</dbReference>
<evidence type="ECO:0000256" key="11">
    <source>
        <dbReference type="ARBA" id="ARBA00066388"/>
    </source>
</evidence>
<evidence type="ECO:0000256" key="2">
    <source>
        <dbReference type="ARBA" id="ARBA00022475"/>
    </source>
</evidence>
<dbReference type="InterPro" id="IPR027417">
    <property type="entry name" value="P-loop_NTPase"/>
</dbReference>
<protein>
    <recommendedName>
        <fullName evidence="12">Carnitine transport ATP-binding protein OpuCA</fullName>
        <ecNumber evidence="11">7.6.2.9</ecNumber>
    </recommendedName>
</protein>
<evidence type="ECO:0000256" key="12">
    <source>
        <dbReference type="ARBA" id="ARBA00070305"/>
    </source>
</evidence>
<feature type="domain" description="ABC transporter" evidence="13">
    <location>
        <begin position="4"/>
        <end position="242"/>
    </location>
</feature>
<dbReference type="Proteomes" id="UP000325182">
    <property type="component" value="Unassembled WGS sequence"/>
</dbReference>
<dbReference type="InterPro" id="IPR017871">
    <property type="entry name" value="ABC_transporter-like_CS"/>
</dbReference>
<dbReference type="PROSITE" id="PS50893">
    <property type="entry name" value="ABC_TRANSPORTER_2"/>
    <property type="match status" value="1"/>
</dbReference>
<keyword evidence="1" id="KW-0813">Transport</keyword>
<dbReference type="CDD" id="cd03259">
    <property type="entry name" value="ABC_Carb_Solutes_like"/>
    <property type="match status" value="1"/>
</dbReference>
<dbReference type="AlphaFoldDB" id="A0A5D4MHG3"/>
<comment type="catalytic activity">
    <reaction evidence="9">
        <text>a quaternary ammonium(out) + ATP + H2O = a quaternary ammonium(in) + ADP + phosphate + H(+)</text>
        <dbReference type="Rhea" id="RHEA:11036"/>
        <dbReference type="ChEBI" id="CHEBI:15377"/>
        <dbReference type="ChEBI" id="CHEBI:15378"/>
        <dbReference type="ChEBI" id="CHEBI:30616"/>
        <dbReference type="ChEBI" id="CHEBI:35267"/>
        <dbReference type="ChEBI" id="CHEBI:43474"/>
        <dbReference type="ChEBI" id="CHEBI:456216"/>
        <dbReference type="EC" id="7.6.2.9"/>
    </reaction>
</comment>
<dbReference type="InterPro" id="IPR003439">
    <property type="entry name" value="ABC_transporter-like_ATP-bd"/>
</dbReference>
<evidence type="ECO:0000256" key="8">
    <source>
        <dbReference type="ARBA" id="ARBA00023136"/>
    </source>
</evidence>
<keyword evidence="5 14" id="KW-0067">ATP-binding</keyword>
<dbReference type="PANTHER" id="PTHR42781:SF4">
    <property type="entry name" value="SPERMIDINE_PUTRESCINE IMPORT ATP-BINDING PROTEIN POTA"/>
    <property type="match status" value="1"/>
</dbReference>
<accession>A0A5D4MHG3</accession>
<dbReference type="Pfam" id="PF00005">
    <property type="entry name" value="ABC_tran"/>
    <property type="match status" value="1"/>
</dbReference>
<dbReference type="GO" id="GO:0015418">
    <property type="term" value="F:ABC-type quaternary ammonium compound transporting activity"/>
    <property type="evidence" value="ECO:0007669"/>
    <property type="project" value="UniProtKB-EC"/>
</dbReference>
<gene>
    <name evidence="14" type="ORF">FZC84_00440</name>
</gene>
<keyword evidence="6" id="KW-0408">Iron</keyword>
<evidence type="ECO:0000256" key="3">
    <source>
        <dbReference type="ARBA" id="ARBA00022496"/>
    </source>
</evidence>
<sequence>MSEIHLDNIKKSFEVKNGQSDRAPFSIGPVNLFIENGEFFTIIGPSGSGKSTLLRLVAGLIEPSEGNLFVNGVDVTGNPAETRNFSMVFQEALLFPHMNVAENVAFGLKIKRINKKERMMRVKRILEKVGLNGYENKNPAELSGGQQQRVSLARALVMDPHVLLMDEPFSALDFELREEMRDLVKTIAEDSNTTLIFVTHDREEAFQLSDRIAIIVNGRVVQVGTPHQLYTAPSTIESAAFLGAKNILKGFKKDGAFTSVSSTISFQTTTKNCENDGHCHLILRPELFYPDDREGQAHQAIDGEGVIRVSGVVTKSSFYQGIHHLKLDEGTMEIQAKIQLMYEWHVQEGDHVTLTYPISHAIII</sequence>
<dbReference type="GO" id="GO:0016020">
    <property type="term" value="C:membrane"/>
    <property type="evidence" value="ECO:0007669"/>
    <property type="project" value="InterPro"/>
</dbReference>
<dbReference type="GO" id="GO:0016887">
    <property type="term" value="F:ATP hydrolysis activity"/>
    <property type="evidence" value="ECO:0007669"/>
    <property type="project" value="InterPro"/>
</dbReference>
<reference evidence="14 15" key="1">
    <citation type="submission" date="2019-08" db="EMBL/GenBank/DDBJ databases">
        <title>Bacillus genomes from the desert of Cuatro Cienegas, Coahuila.</title>
        <authorList>
            <person name="Olmedo-Alvarez G."/>
        </authorList>
    </citation>
    <scope>NUCLEOTIDE SEQUENCE [LARGE SCALE GENOMIC DNA]</scope>
    <source>
        <strain evidence="14 15">CH128b_4D</strain>
    </source>
</reference>
<evidence type="ECO:0000313" key="14">
    <source>
        <dbReference type="EMBL" id="TYS01173.1"/>
    </source>
</evidence>
<evidence type="ECO:0000256" key="7">
    <source>
        <dbReference type="ARBA" id="ARBA00023065"/>
    </source>
</evidence>
<evidence type="ECO:0000256" key="10">
    <source>
        <dbReference type="ARBA" id="ARBA00063934"/>
    </source>
</evidence>